<dbReference type="SUPFAM" id="SSF109709">
    <property type="entry name" value="KorB DNA-binding domain-like"/>
    <property type="match status" value="1"/>
</dbReference>
<gene>
    <name evidence="6" type="ordered locus">Clocel_4376</name>
</gene>
<evidence type="ECO:0000313" key="6">
    <source>
        <dbReference type="EMBL" id="ADL54032.1"/>
    </source>
</evidence>
<dbReference type="Pfam" id="PF23552">
    <property type="entry name" value="ParB_C"/>
    <property type="match status" value="1"/>
</dbReference>
<dbReference type="PANTHER" id="PTHR33375">
    <property type="entry name" value="CHROMOSOME-PARTITIONING PROTEIN PARB-RELATED"/>
    <property type="match status" value="1"/>
</dbReference>
<dbReference type="Gene3D" id="1.10.10.2830">
    <property type="match status" value="1"/>
</dbReference>
<proteinExistence type="inferred from homology"/>
<dbReference type="FunFam" id="1.10.10.2830:FF:000001">
    <property type="entry name" value="Chromosome partitioning protein ParB"/>
    <property type="match status" value="1"/>
</dbReference>
<evidence type="ECO:0000256" key="3">
    <source>
        <dbReference type="ARBA" id="ARBA00022829"/>
    </source>
</evidence>
<organism evidence="6 7">
    <name type="scientific">Clostridium cellulovorans (strain ATCC 35296 / DSM 3052 / OCM 3 / 743B)</name>
    <dbReference type="NCBI Taxonomy" id="573061"/>
    <lineage>
        <taxon>Bacteria</taxon>
        <taxon>Bacillati</taxon>
        <taxon>Bacillota</taxon>
        <taxon>Clostridia</taxon>
        <taxon>Eubacteriales</taxon>
        <taxon>Clostridiaceae</taxon>
        <taxon>Clostridium</taxon>
    </lineage>
</organism>
<dbReference type="OrthoDB" id="9802051at2"/>
<dbReference type="NCBIfam" id="TIGR00180">
    <property type="entry name" value="parB_part"/>
    <property type="match status" value="1"/>
</dbReference>
<dbReference type="Proteomes" id="UP000002730">
    <property type="component" value="Chromosome"/>
</dbReference>
<dbReference type="PANTHER" id="PTHR33375:SF1">
    <property type="entry name" value="CHROMOSOME-PARTITIONING PROTEIN PARB-RELATED"/>
    <property type="match status" value="1"/>
</dbReference>
<evidence type="ECO:0000259" key="5">
    <source>
        <dbReference type="PROSITE" id="PS50943"/>
    </source>
</evidence>
<evidence type="ECO:0000313" key="7">
    <source>
        <dbReference type="Proteomes" id="UP000002730"/>
    </source>
</evidence>
<dbReference type="InterPro" id="IPR050336">
    <property type="entry name" value="Chromosome_partition/occlusion"/>
</dbReference>
<dbReference type="SUPFAM" id="SSF110849">
    <property type="entry name" value="ParB/Sulfiredoxin"/>
    <property type="match status" value="1"/>
</dbReference>
<dbReference type="Pfam" id="PF17762">
    <property type="entry name" value="HTH_ParB"/>
    <property type="match status" value="1"/>
</dbReference>
<dbReference type="Pfam" id="PF02195">
    <property type="entry name" value="ParB_N"/>
    <property type="match status" value="1"/>
</dbReference>
<dbReference type="Gene3D" id="3.90.1530.30">
    <property type="match status" value="1"/>
</dbReference>
<dbReference type="GO" id="GO:0003677">
    <property type="term" value="F:DNA binding"/>
    <property type="evidence" value="ECO:0007669"/>
    <property type="project" value="UniProtKB-KW"/>
</dbReference>
<comment type="subcellular location">
    <subcellularLocation>
        <location evidence="1">Cytoplasm</location>
        <location evidence="1">Nucleoid</location>
    </subcellularLocation>
</comment>
<accession>D9SPD0</accession>
<evidence type="ECO:0000256" key="1">
    <source>
        <dbReference type="ARBA" id="ARBA00004453"/>
    </source>
</evidence>
<dbReference type="GO" id="GO:0009295">
    <property type="term" value="C:nucleoid"/>
    <property type="evidence" value="ECO:0007669"/>
    <property type="project" value="UniProtKB-SubCell"/>
</dbReference>
<dbReference type="FunFam" id="3.90.1530.30:FF:000001">
    <property type="entry name" value="Chromosome partitioning protein ParB"/>
    <property type="match status" value="1"/>
</dbReference>
<dbReference type="eggNOG" id="COG1475">
    <property type="taxonomic scope" value="Bacteria"/>
</dbReference>
<feature type="domain" description="HTH cro/C1-type" evidence="5">
    <location>
        <begin position="136"/>
        <end position="163"/>
    </location>
</feature>
<dbReference type="InterPro" id="IPR004437">
    <property type="entry name" value="ParB/RepB/Spo0J"/>
</dbReference>
<comment type="similarity">
    <text evidence="2">Belongs to the ParB family.</text>
</comment>
<keyword evidence="3" id="KW-0159">Chromosome partition</keyword>
<dbReference type="EMBL" id="CP002160">
    <property type="protein sequence ID" value="ADL54032.1"/>
    <property type="molecule type" value="Genomic_DNA"/>
</dbReference>
<dbReference type="AlphaFoldDB" id="D9SPD0"/>
<dbReference type="InterPro" id="IPR041468">
    <property type="entry name" value="HTH_ParB/Spo0J"/>
</dbReference>
<dbReference type="CDD" id="cd00093">
    <property type="entry name" value="HTH_XRE"/>
    <property type="match status" value="1"/>
</dbReference>
<keyword evidence="4" id="KW-0238">DNA-binding</keyword>
<dbReference type="RefSeq" id="WP_010074394.1">
    <property type="nucleotide sequence ID" value="NC_014393.1"/>
</dbReference>
<name>D9SPD0_CLOC7</name>
<dbReference type="SMART" id="SM00470">
    <property type="entry name" value="ParB"/>
    <property type="match status" value="1"/>
</dbReference>
<protein>
    <submittedName>
        <fullName evidence="6">ParB-like partition protein</fullName>
    </submittedName>
</protein>
<dbReference type="KEGG" id="ccb:Clocel_4376"/>
<dbReference type="InterPro" id="IPR001387">
    <property type="entry name" value="Cro/C1-type_HTH"/>
</dbReference>
<sequence length="290" mass="33282">MSRKRGLGKGLGALIPEEEIIDEVSNSKTVNLIGINKIKANSEQPRKSFDDEKIGELAKSIKEYGVIQPLVLKQNFDGTYTIVAGERRWRACKLAAIKEVPAVIMDLDDKSVLEVSLIENIQREDLNPIEEAIAYKKLLNDFDLTQEQLSERIGKSRTAISNIMRLLALDVRVQEYLMEGIISEGHGRAILGIEDLNKQYELAQMIIDKRLSVREIENIIKDFKTKKEEVEIEKNYEKNPHIKDLEGRLQNYFDTKVAITNKKDNKGKIEIQYYSLEDLDRLLELLHLTE</sequence>
<dbReference type="InterPro" id="IPR057240">
    <property type="entry name" value="ParB_dimer_C"/>
</dbReference>
<dbReference type="HOGENOM" id="CLU_023853_0_0_9"/>
<dbReference type="CDD" id="cd16393">
    <property type="entry name" value="SPO0J_N"/>
    <property type="match status" value="1"/>
</dbReference>
<dbReference type="PROSITE" id="PS50943">
    <property type="entry name" value="HTH_CROC1"/>
    <property type="match status" value="1"/>
</dbReference>
<evidence type="ECO:0000256" key="2">
    <source>
        <dbReference type="ARBA" id="ARBA00006295"/>
    </source>
</evidence>
<dbReference type="GO" id="GO:0045881">
    <property type="term" value="P:positive regulation of sporulation resulting in formation of a cellular spore"/>
    <property type="evidence" value="ECO:0007669"/>
    <property type="project" value="TreeGrafter"/>
</dbReference>
<dbReference type="InterPro" id="IPR003115">
    <property type="entry name" value="ParB_N"/>
</dbReference>
<dbReference type="GO" id="GO:0007059">
    <property type="term" value="P:chromosome segregation"/>
    <property type="evidence" value="ECO:0007669"/>
    <property type="project" value="UniProtKB-KW"/>
</dbReference>
<evidence type="ECO:0000256" key="4">
    <source>
        <dbReference type="ARBA" id="ARBA00023125"/>
    </source>
</evidence>
<dbReference type="GO" id="GO:0005694">
    <property type="term" value="C:chromosome"/>
    <property type="evidence" value="ECO:0007669"/>
    <property type="project" value="TreeGrafter"/>
</dbReference>
<keyword evidence="7" id="KW-1185">Reference proteome</keyword>
<dbReference type="InterPro" id="IPR036086">
    <property type="entry name" value="ParB/Sulfiredoxin_sf"/>
</dbReference>
<reference evidence="6 7" key="1">
    <citation type="submission" date="2010-08" db="EMBL/GenBank/DDBJ databases">
        <title>Complete sequence of Clostridium cellulovorans 743B.</title>
        <authorList>
            <consortium name="US DOE Joint Genome Institute"/>
            <person name="Lucas S."/>
            <person name="Copeland A."/>
            <person name="Lapidus A."/>
            <person name="Cheng J.-F."/>
            <person name="Bruce D."/>
            <person name="Goodwin L."/>
            <person name="Pitluck S."/>
            <person name="Chertkov O."/>
            <person name="Detter J.C."/>
            <person name="Han C."/>
            <person name="Tapia R."/>
            <person name="Land M."/>
            <person name="Hauser L."/>
            <person name="Chang Y.-J."/>
            <person name="Jeffries C."/>
            <person name="Kyrpides N."/>
            <person name="Ivanova N."/>
            <person name="Mikhailova N."/>
            <person name="Hemme C.L."/>
            <person name="Woyke T."/>
        </authorList>
    </citation>
    <scope>NUCLEOTIDE SEQUENCE [LARGE SCALE GENOMIC DNA]</scope>
    <source>
        <strain evidence="7">ATCC 35296 / DSM 3052 / OCM 3 / 743B</strain>
    </source>
</reference>
<dbReference type="STRING" id="573061.Clocel_4376"/>